<dbReference type="GO" id="GO:0005886">
    <property type="term" value="C:plasma membrane"/>
    <property type="evidence" value="ECO:0007669"/>
    <property type="project" value="UniProtKB-SubCell"/>
</dbReference>
<dbReference type="Gene3D" id="3.30.565.10">
    <property type="entry name" value="Histidine kinase-like ATPase, C-terminal domain"/>
    <property type="match status" value="1"/>
</dbReference>
<dbReference type="InterPro" id="IPR036890">
    <property type="entry name" value="HATPase_C_sf"/>
</dbReference>
<evidence type="ECO:0000256" key="5">
    <source>
        <dbReference type="ARBA" id="ARBA00022679"/>
    </source>
</evidence>
<evidence type="ECO:0000256" key="7">
    <source>
        <dbReference type="ARBA" id="ARBA00022741"/>
    </source>
</evidence>
<dbReference type="PRINTS" id="PR00344">
    <property type="entry name" value="BCTRLSENSOR"/>
</dbReference>
<dbReference type="GO" id="GO:0071555">
    <property type="term" value="P:cell wall organization"/>
    <property type="evidence" value="ECO:0007669"/>
    <property type="project" value="InterPro"/>
</dbReference>
<evidence type="ECO:0000256" key="3">
    <source>
        <dbReference type="ARBA" id="ARBA00012438"/>
    </source>
</evidence>
<evidence type="ECO:0000256" key="12">
    <source>
        <dbReference type="ARBA" id="ARBA00023136"/>
    </source>
</evidence>
<comment type="caution">
    <text evidence="15">The sequence shown here is derived from an EMBL/GenBank/DDBJ whole genome shotgun (WGS) entry which is preliminary data.</text>
</comment>
<name>A0A2H0LUQ0_9BACT</name>
<feature type="domain" description="Histidine kinase" evidence="14">
    <location>
        <begin position="450"/>
        <end position="559"/>
    </location>
</feature>
<feature type="transmembrane region" description="Helical" evidence="13">
    <location>
        <begin position="312"/>
        <end position="336"/>
    </location>
</feature>
<dbReference type="SUPFAM" id="SSF55874">
    <property type="entry name" value="ATPase domain of HSP90 chaperone/DNA topoisomerase II/histidine kinase"/>
    <property type="match status" value="1"/>
</dbReference>
<dbReference type="InterPro" id="IPR011620">
    <property type="entry name" value="Sig_transdc_His_kinase_LytS_TM"/>
</dbReference>
<dbReference type="InterPro" id="IPR003594">
    <property type="entry name" value="HATPase_dom"/>
</dbReference>
<keyword evidence="9" id="KW-0067">ATP-binding</keyword>
<dbReference type="GO" id="GO:0000155">
    <property type="term" value="F:phosphorelay sensor kinase activity"/>
    <property type="evidence" value="ECO:0007669"/>
    <property type="project" value="InterPro"/>
</dbReference>
<organism evidence="15 16">
    <name type="scientific">Candidatus Abzuiibacterium crystallinum</name>
    <dbReference type="NCBI Taxonomy" id="1974748"/>
    <lineage>
        <taxon>Bacteria</taxon>
        <taxon>Pseudomonadati</taxon>
        <taxon>Candidatus Omnitrophota</taxon>
        <taxon>Candidatus Abzuiibacterium</taxon>
    </lineage>
</organism>
<dbReference type="Pfam" id="PF02518">
    <property type="entry name" value="HATPase_c"/>
    <property type="match status" value="1"/>
</dbReference>
<evidence type="ECO:0000256" key="6">
    <source>
        <dbReference type="ARBA" id="ARBA00022692"/>
    </source>
</evidence>
<keyword evidence="7" id="KW-0547">Nucleotide-binding</keyword>
<dbReference type="GO" id="GO:0005524">
    <property type="term" value="F:ATP binding"/>
    <property type="evidence" value="ECO:0007669"/>
    <property type="project" value="UniProtKB-KW"/>
</dbReference>
<dbReference type="InterPro" id="IPR050640">
    <property type="entry name" value="Bact_2-comp_sensor_kinase"/>
</dbReference>
<comment type="catalytic activity">
    <reaction evidence="1">
        <text>ATP + protein L-histidine = ADP + protein N-phospho-L-histidine.</text>
        <dbReference type="EC" id="2.7.13.3"/>
    </reaction>
</comment>
<dbReference type="Pfam" id="PF06580">
    <property type="entry name" value="His_kinase"/>
    <property type="match status" value="1"/>
</dbReference>
<keyword evidence="6 13" id="KW-0812">Transmembrane</keyword>
<feature type="transmembrane region" description="Helical" evidence="13">
    <location>
        <begin position="251"/>
        <end position="268"/>
    </location>
</feature>
<keyword evidence="4" id="KW-1003">Cell membrane</keyword>
<keyword evidence="12 13" id="KW-0472">Membrane</keyword>
<keyword evidence="10 13" id="KW-1133">Transmembrane helix</keyword>
<evidence type="ECO:0000256" key="13">
    <source>
        <dbReference type="SAM" id="Phobius"/>
    </source>
</evidence>
<evidence type="ECO:0000256" key="8">
    <source>
        <dbReference type="ARBA" id="ARBA00022777"/>
    </source>
</evidence>
<feature type="transmembrane region" description="Helical" evidence="13">
    <location>
        <begin position="217"/>
        <end position="239"/>
    </location>
</feature>
<keyword evidence="8" id="KW-0418">Kinase</keyword>
<evidence type="ECO:0000256" key="1">
    <source>
        <dbReference type="ARBA" id="ARBA00000085"/>
    </source>
</evidence>
<evidence type="ECO:0000313" key="15">
    <source>
        <dbReference type="EMBL" id="PIQ87215.1"/>
    </source>
</evidence>
<evidence type="ECO:0000256" key="10">
    <source>
        <dbReference type="ARBA" id="ARBA00022989"/>
    </source>
</evidence>
<keyword evidence="5" id="KW-0808">Transferase</keyword>
<evidence type="ECO:0000256" key="9">
    <source>
        <dbReference type="ARBA" id="ARBA00022840"/>
    </source>
</evidence>
<reference evidence="15 16" key="1">
    <citation type="submission" date="2017-09" db="EMBL/GenBank/DDBJ databases">
        <title>Depth-based differentiation of microbial function through sediment-hosted aquifers and enrichment of novel symbionts in the deep terrestrial subsurface.</title>
        <authorList>
            <person name="Probst A.J."/>
            <person name="Ladd B."/>
            <person name="Jarett J.K."/>
            <person name="Geller-Mcgrath D.E."/>
            <person name="Sieber C.M."/>
            <person name="Emerson J.B."/>
            <person name="Anantharaman K."/>
            <person name="Thomas B.C."/>
            <person name="Malmstrom R."/>
            <person name="Stieglmeier M."/>
            <person name="Klingl A."/>
            <person name="Woyke T."/>
            <person name="Ryan C.M."/>
            <person name="Banfield J.F."/>
        </authorList>
    </citation>
    <scope>NUCLEOTIDE SEQUENCE [LARGE SCALE GENOMIC DNA]</scope>
    <source>
        <strain evidence="15">CG11_big_fil_rev_8_21_14_0_20_45_26</strain>
    </source>
</reference>
<keyword evidence="11" id="KW-0902">Two-component regulatory system</keyword>
<feature type="transmembrane region" description="Helical" evidence="13">
    <location>
        <begin position="147"/>
        <end position="164"/>
    </location>
</feature>
<feature type="transmembrane region" description="Helical" evidence="13">
    <location>
        <begin position="280"/>
        <end position="300"/>
    </location>
</feature>
<dbReference type="PANTHER" id="PTHR34220:SF7">
    <property type="entry name" value="SENSOR HISTIDINE KINASE YPDA"/>
    <property type="match status" value="1"/>
</dbReference>
<dbReference type="InterPro" id="IPR004358">
    <property type="entry name" value="Sig_transdc_His_kin-like_C"/>
</dbReference>
<dbReference type="PANTHER" id="PTHR34220">
    <property type="entry name" value="SENSOR HISTIDINE KINASE YPDA"/>
    <property type="match status" value="1"/>
</dbReference>
<sequence length="563" mass="63412">MSCILLLWTRYKKNLKPVCRPKPKMTNLLSPINKTAGKNYLLLASFFCLFLLMFVPPIGLCAVSDEVSGQFQELSILTRQFQNRGYNTEEIANRLDQTVALISNQQFDEAGQLLGQVEEDLKSLGRSKPLPYGERIRIEWLEVYGDIFRKFAFIILTAYFLIRLKRFRDIFTRHEPHEIRKQRLLLLFVFFTLGAVSAGLGFIRYGESDWHFLDLQLVYTTLCGLIGGSVTGGICGLLGGLFRLFLKAGNLSYFFILAGAGLIGGWIARVKVPIAPARRTALLAGLVVGTFHGLVAYAPLWRSMGFSVVNGVIFSLVALETLSVYIFVAVALGVIADQRRKKLEKLLPEMKLKFLQAQINPHFLFNALNTIAAICSREKAEQARHLIVKLSNYFRRIVKREDEWVSLEEELKHIDSYLELEKARYQDGLQIEKEVNLSKKGLHAELPILILQPIVENAIKHGLAAKSGGGLLKISAWENGENVEIQVRDDGVGIQADKLNEIRMAEAQKPQNPGSEGSGIGLRNIGERLRYQFGPGYRLQIESEIGKGTTIQFKIPLEREEEE</sequence>
<dbReference type="Pfam" id="PF07694">
    <property type="entry name" value="5TM-5TMR_LYT"/>
    <property type="match status" value="1"/>
</dbReference>
<evidence type="ECO:0000313" key="16">
    <source>
        <dbReference type="Proteomes" id="UP000230859"/>
    </source>
</evidence>
<dbReference type="Proteomes" id="UP000230859">
    <property type="component" value="Unassembled WGS sequence"/>
</dbReference>
<evidence type="ECO:0000256" key="2">
    <source>
        <dbReference type="ARBA" id="ARBA00004651"/>
    </source>
</evidence>
<evidence type="ECO:0000259" key="14">
    <source>
        <dbReference type="PROSITE" id="PS50109"/>
    </source>
</evidence>
<dbReference type="InterPro" id="IPR010559">
    <property type="entry name" value="Sig_transdc_His_kin_internal"/>
</dbReference>
<comment type="subcellular location">
    <subcellularLocation>
        <location evidence="2">Cell membrane</location>
        <topology evidence="2">Multi-pass membrane protein</topology>
    </subcellularLocation>
</comment>
<dbReference type="AlphaFoldDB" id="A0A2H0LUQ0"/>
<dbReference type="EC" id="2.7.13.3" evidence="3"/>
<dbReference type="PROSITE" id="PS50109">
    <property type="entry name" value="HIS_KIN"/>
    <property type="match status" value="1"/>
</dbReference>
<evidence type="ECO:0000256" key="11">
    <source>
        <dbReference type="ARBA" id="ARBA00023012"/>
    </source>
</evidence>
<proteinExistence type="predicted"/>
<evidence type="ECO:0000256" key="4">
    <source>
        <dbReference type="ARBA" id="ARBA00022475"/>
    </source>
</evidence>
<dbReference type="InterPro" id="IPR005467">
    <property type="entry name" value="His_kinase_dom"/>
</dbReference>
<protein>
    <recommendedName>
        <fullName evidence="3">histidine kinase</fullName>
        <ecNumber evidence="3">2.7.13.3</ecNumber>
    </recommendedName>
</protein>
<feature type="transmembrane region" description="Helical" evidence="13">
    <location>
        <begin position="184"/>
        <end position="205"/>
    </location>
</feature>
<accession>A0A2H0LUQ0</accession>
<gene>
    <name evidence="15" type="ORF">COV74_01455</name>
</gene>
<dbReference type="SMART" id="SM00387">
    <property type="entry name" value="HATPase_c"/>
    <property type="match status" value="1"/>
</dbReference>
<dbReference type="EMBL" id="PCVY01000016">
    <property type="protein sequence ID" value="PIQ87215.1"/>
    <property type="molecule type" value="Genomic_DNA"/>
</dbReference>